<evidence type="ECO:0000256" key="4">
    <source>
        <dbReference type="ARBA" id="ARBA00023163"/>
    </source>
</evidence>
<protein>
    <submittedName>
        <fullName evidence="5">Putative transcriptional regulator</fullName>
    </submittedName>
</protein>
<dbReference type="Proteomes" id="UP000295197">
    <property type="component" value="Unassembled WGS sequence"/>
</dbReference>
<proteinExistence type="inferred from homology"/>
<comment type="caution">
    <text evidence="5">The sequence shown here is derived from an EMBL/GenBank/DDBJ whole genome shotgun (WGS) entry which is preliminary data.</text>
</comment>
<keyword evidence="2" id="KW-0805">Transcription regulation</keyword>
<evidence type="ECO:0000313" key="6">
    <source>
        <dbReference type="Proteomes" id="UP000295197"/>
    </source>
</evidence>
<dbReference type="Gene3D" id="1.10.4040.10">
    <property type="entry name" value="Penicillinase repressor domain"/>
    <property type="match status" value="1"/>
</dbReference>
<keyword evidence="6" id="KW-1185">Reference proteome</keyword>
<dbReference type="InterPro" id="IPR036388">
    <property type="entry name" value="WH-like_DNA-bd_sf"/>
</dbReference>
<sequence>MKNELTKAELEILRTLWKLGASTVRQVNDEINNEREVNYTSTLKLMQIMHEKGILKRDTSQMKHVYSPAEAEDKIKGNLLKNFVNTVYDGSPSKLVMQLMGGKKNSKEDLDAIREMLRKLDGK</sequence>
<gene>
    <name evidence="5" type="ORF">EDC17_1004146</name>
</gene>
<dbReference type="PIRSF" id="PIRSF019455">
    <property type="entry name" value="CopR_AtkY"/>
    <property type="match status" value="1"/>
</dbReference>
<dbReference type="GO" id="GO:0045892">
    <property type="term" value="P:negative regulation of DNA-templated transcription"/>
    <property type="evidence" value="ECO:0007669"/>
    <property type="project" value="InterPro"/>
</dbReference>
<dbReference type="GO" id="GO:0003677">
    <property type="term" value="F:DNA binding"/>
    <property type="evidence" value="ECO:0007669"/>
    <property type="project" value="UniProtKB-KW"/>
</dbReference>
<keyword evidence="3" id="KW-0238">DNA-binding</keyword>
<dbReference type="InterPro" id="IPR036390">
    <property type="entry name" value="WH_DNA-bd_sf"/>
</dbReference>
<dbReference type="OrthoDB" id="279010at2"/>
<keyword evidence="4" id="KW-0804">Transcription</keyword>
<dbReference type="EMBL" id="SMBZ01000004">
    <property type="protein sequence ID" value="TCV19624.1"/>
    <property type="molecule type" value="Genomic_DNA"/>
</dbReference>
<dbReference type="Gene3D" id="1.10.10.10">
    <property type="entry name" value="Winged helix-like DNA-binding domain superfamily/Winged helix DNA-binding domain"/>
    <property type="match status" value="1"/>
</dbReference>
<dbReference type="AlphaFoldDB" id="A0A4R3VZ66"/>
<dbReference type="InterPro" id="IPR005650">
    <property type="entry name" value="BlaI_family"/>
</dbReference>
<name>A0A4R3VZ66_9SPHI</name>
<evidence type="ECO:0000256" key="1">
    <source>
        <dbReference type="ARBA" id="ARBA00011046"/>
    </source>
</evidence>
<organism evidence="5 6">
    <name type="scientific">Sphingobacterium alimentarium</name>
    <dbReference type="NCBI Taxonomy" id="797292"/>
    <lineage>
        <taxon>Bacteria</taxon>
        <taxon>Pseudomonadati</taxon>
        <taxon>Bacteroidota</taxon>
        <taxon>Sphingobacteriia</taxon>
        <taxon>Sphingobacteriales</taxon>
        <taxon>Sphingobacteriaceae</taxon>
        <taxon>Sphingobacterium</taxon>
    </lineage>
</organism>
<accession>A0A4R3VZ66</accession>
<evidence type="ECO:0000256" key="3">
    <source>
        <dbReference type="ARBA" id="ARBA00023125"/>
    </source>
</evidence>
<comment type="similarity">
    <text evidence="1">Belongs to the BlaI transcriptional regulatory family.</text>
</comment>
<evidence type="ECO:0000313" key="5">
    <source>
        <dbReference type="EMBL" id="TCV19624.1"/>
    </source>
</evidence>
<dbReference type="RefSeq" id="WP_132776708.1">
    <property type="nucleotide sequence ID" value="NZ_SMBZ01000004.1"/>
</dbReference>
<dbReference type="SUPFAM" id="SSF46785">
    <property type="entry name" value="Winged helix' DNA-binding domain"/>
    <property type="match status" value="1"/>
</dbReference>
<evidence type="ECO:0000256" key="2">
    <source>
        <dbReference type="ARBA" id="ARBA00023015"/>
    </source>
</evidence>
<reference evidence="5 6" key="1">
    <citation type="submission" date="2019-03" db="EMBL/GenBank/DDBJ databases">
        <title>Genomic Encyclopedia of Type Strains, Phase IV (KMG-IV): sequencing the most valuable type-strain genomes for metagenomic binning, comparative biology and taxonomic classification.</title>
        <authorList>
            <person name="Goeker M."/>
        </authorList>
    </citation>
    <scope>NUCLEOTIDE SEQUENCE [LARGE SCALE GENOMIC DNA]</scope>
    <source>
        <strain evidence="5 6">DSM 22362</strain>
    </source>
</reference>
<dbReference type="Pfam" id="PF03965">
    <property type="entry name" value="Penicillinase_R"/>
    <property type="match status" value="1"/>
</dbReference>